<evidence type="ECO:0000256" key="5">
    <source>
        <dbReference type="ARBA" id="ARBA00023163"/>
    </source>
</evidence>
<comment type="caution">
    <text evidence="10">The sequence shown here is derived from an EMBL/GenBank/DDBJ whole genome shotgun (WGS) entry which is preliminary data.</text>
</comment>
<feature type="compositionally biased region" description="Acidic residues" evidence="8">
    <location>
        <begin position="1092"/>
        <end position="1102"/>
    </location>
</feature>
<dbReference type="Pfam" id="PF02671">
    <property type="entry name" value="PAH"/>
    <property type="match status" value="3"/>
</dbReference>
<feature type="region of interest" description="Disordered" evidence="8">
    <location>
        <begin position="1"/>
        <end position="145"/>
    </location>
</feature>
<feature type="compositionally biased region" description="Polar residues" evidence="8">
    <location>
        <begin position="1076"/>
        <end position="1090"/>
    </location>
</feature>
<dbReference type="InterPro" id="IPR039774">
    <property type="entry name" value="Sin3-like"/>
</dbReference>
<feature type="compositionally biased region" description="Acidic residues" evidence="8">
    <location>
        <begin position="1515"/>
        <end position="1539"/>
    </location>
</feature>
<dbReference type="PANTHER" id="PTHR12346:SF0">
    <property type="entry name" value="SIN3A, ISOFORM G"/>
    <property type="match status" value="1"/>
</dbReference>
<dbReference type="FunFam" id="1.20.1160.11:FF:000003">
    <property type="entry name" value="Paired amphipathic helix SIN3-like protein"/>
    <property type="match status" value="1"/>
</dbReference>
<feature type="compositionally biased region" description="Basic and acidic residues" evidence="8">
    <location>
        <begin position="96"/>
        <end position="124"/>
    </location>
</feature>
<name>A0A4U0X6A0_9PEZI</name>
<keyword evidence="5" id="KW-0804">Transcription</keyword>
<evidence type="ECO:0000256" key="6">
    <source>
        <dbReference type="ARBA" id="ARBA00023242"/>
    </source>
</evidence>
<dbReference type="InterPro" id="IPR036600">
    <property type="entry name" value="PAH_sf"/>
</dbReference>
<evidence type="ECO:0000259" key="9">
    <source>
        <dbReference type="SMART" id="SM00761"/>
    </source>
</evidence>
<evidence type="ECO:0000256" key="7">
    <source>
        <dbReference type="PROSITE-ProRule" id="PRU00810"/>
    </source>
</evidence>
<dbReference type="InterPro" id="IPR003822">
    <property type="entry name" value="PAH"/>
</dbReference>
<feature type="compositionally biased region" description="Polar residues" evidence="8">
    <location>
        <begin position="47"/>
        <end position="67"/>
    </location>
</feature>
<feature type="region of interest" description="Disordered" evidence="8">
    <location>
        <begin position="329"/>
        <end position="374"/>
    </location>
</feature>
<evidence type="ECO:0000256" key="2">
    <source>
        <dbReference type="ARBA" id="ARBA00022491"/>
    </source>
</evidence>
<sequence length="1539" mass="171081">MDSRWPPGPSGNAHGTPQHHTAQSPPNNPSSLPPPPPGAQFPPFHQASHSLASLAGISQASPRQPQLPTHAPDRPLQPPGFPLPGLTQATGQPAAPDRERAREEQIHIKEEEDRRHRELERQRLEQAPPHQAQQGPPMLHQPVAVGPGRVHGPNGILGNPAIAGPQMPLGAPSGPGNIFAGGPVQPAQAQLPQQMQPGLLMPFAPTQQQTAQQQQQMGQGQAQGQGQQPILNDALSYLDQVKVQFADHPDVYNRFLDIMKDFKSGAIDTPGVIGRVSTLFAGNPELIQGFNTFLPPGYRIECGTGDDPNAIRVTTPMGTTVQSMPQLRPLSRQDGADGLRPANGTYTPQPGAQSAQMMFSPSGRPVGPALPGQHLSPLEAARQQEQQERHAQEQRGVNSLQSAIAASNAGVLRVGNSPRVTPMPGQQIDAQGDGQLGMEKRGPVEFNHAISYVNKIKNRFSAHPDIYKQFLEILQTYQRESKPIQDVYSQVTRLFNNAPDLLEDFKQFLPESAAQAKAAERARQAAEENSMMSNMRGDGGGLYGSPVMSREPHMGTPSHGRGLPPVGNFAPTPISKDNKKRKPERQGTADSMAGPSGGKAPFTGPAGKRQKQGHAAAKAPTDQPPVSPSLIPALPVPIHPTTTSAATHDEMAFFDRVKKAISNKGTFNEFLKLCNLFSQDLIDRSTLAYRARAFVGGNPELMKWFEMFLGAGVEDILIENKPRIPTGRISLSNCRGLGPSYRLLPKRERQKPCSGRDELCNSVLNDEWASHPTWASEDSGFIAHRKNLHEEGLHRIEEERHDYDYNIEACARTIQLLEPLAQQLRRMNDAEQKAYALPPGLGGQSETIYKRIIMKIYGRDKGHDVVDQLHTHPYQVIPVLLNRLKERCETWKMAQREWEKVWREQTQKMFWRSLDHQAVNSAKGDKRQFQTKSLQSEIAVRHEEMRRMELQAPGTMNKPQLEFGVEDVDVVVDATFLLLQSVHFNFDTEHPKLAGFVREFVPLFFGLDAEVFNAKVRERFGSTPPNEAVDEPFSGGEEAATSRGRKPAKKGNLLRTALDRGRAGKLGRKDRDESVASMSRATTPDVTSNLGEPEEMALDPPEETATGEKAVVKPITRWFEHPATGNRSSGDRDVDPTEPQRRDVYKFWSNTSIYCFLRMFLTVYDRLVKLKLAEPAVVEAVRHAEMPKPAIELGIIDKMPRDFFPDTGAEASYYKQMLGKFQDVIKTDLEFFEVEEALRRFYLQSGYPMYAFEKMIVATSRFALQAMNGEGKERGWEVWQLFRRDRVREATTAGQQTEYRKAVERMVKEGDLYRVDYNQEKQRIGIYLAKKDDPAYFDDGLSPLDEENRWRSYIASYQTVDDTDAVPRDHLRLPLLLRNARAMGTDPKSTSYPPSPPLMPTDRESDVTDGGRTAASARILARVLAAKNEENLTFRIEVRRYVTKYDPESQEGWTQPLGEREAGTEGVRAAGDCGMLRGEEMRERFGMNHAGMRGLGREVVEGRNERFGRLVEVGLGEEEGVGGQGEEDEGGEAMEVDGE</sequence>
<keyword evidence="6 7" id="KW-0539">Nucleus</keyword>
<feature type="region of interest" description="Disordered" evidence="8">
    <location>
        <begin position="1514"/>
        <end position="1539"/>
    </location>
</feature>
<dbReference type="EMBL" id="NAJQ01000376">
    <property type="protein sequence ID" value="TKA70936.1"/>
    <property type="molecule type" value="Genomic_DNA"/>
</dbReference>
<dbReference type="FunFam" id="1.20.1160.11:FF:000002">
    <property type="entry name" value="Paired amphipathic helix protein SIN3"/>
    <property type="match status" value="1"/>
</dbReference>
<dbReference type="Pfam" id="PF16879">
    <property type="entry name" value="Sin3a_C"/>
    <property type="match status" value="1"/>
</dbReference>
<dbReference type="PROSITE" id="PS51477">
    <property type="entry name" value="PAH"/>
    <property type="match status" value="3"/>
</dbReference>
<dbReference type="OrthoDB" id="10265969at2759"/>
<dbReference type="InterPro" id="IPR031693">
    <property type="entry name" value="Sin3_C"/>
</dbReference>
<feature type="compositionally biased region" description="Pro residues" evidence="8">
    <location>
        <begin position="26"/>
        <end position="40"/>
    </location>
</feature>
<protein>
    <recommendedName>
        <fullName evidence="9">Histone deacetylase interacting domain-containing protein</fullName>
    </recommendedName>
</protein>
<dbReference type="SUPFAM" id="SSF47762">
    <property type="entry name" value="PAH2 domain"/>
    <property type="match status" value="3"/>
</dbReference>
<dbReference type="Proteomes" id="UP000309340">
    <property type="component" value="Unassembled WGS sequence"/>
</dbReference>
<dbReference type="Pfam" id="PF08295">
    <property type="entry name" value="Sin3_corepress"/>
    <property type="match status" value="1"/>
</dbReference>
<keyword evidence="11" id="KW-1185">Reference proteome</keyword>
<feature type="region of interest" description="Disordered" evidence="8">
    <location>
        <begin position="1021"/>
        <end position="1106"/>
    </location>
</feature>
<proteinExistence type="predicted"/>
<feature type="domain" description="Histone deacetylase interacting" evidence="9">
    <location>
        <begin position="733"/>
        <end position="834"/>
    </location>
</feature>
<feature type="region of interest" description="Disordered" evidence="8">
    <location>
        <begin position="1118"/>
        <end position="1138"/>
    </location>
</feature>
<dbReference type="PANTHER" id="PTHR12346">
    <property type="entry name" value="SIN3B-RELATED"/>
    <property type="match status" value="1"/>
</dbReference>
<feature type="region of interest" description="Disordered" evidence="8">
    <location>
        <begin position="1383"/>
        <end position="1409"/>
    </location>
</feature>
<evidence type="ECO:0000256" key="8">
    <source>
        <dbReference type="SAM" id="MobiDB-lite"/>
    </source>
</evidence>
<dbReference type="GO" id="GO:0033698">
    <property type="term" value="C:Rpd3L complex"/>
    <property type="evidence" value="ECO:0007669"/>
    <property type="project" value="UniProtKB-ARBA"/>
</dbReference>
<feature type="compositionally biased region" description="Polar residues" evidence="8">
    <location>
        <begin position="344"/>
        <end position="359"/>
    </location>
</feature>
<organism evidence="10 11">
    <name type="scientific">Friedmanniomyces simplex</name>
    <dbReference type="NCBI Taxonomy" id="329884"/>
    <lineage>
        <taxon>Eukaryota</taxon>
        <taxon>Fungi</taxon>
        <taxon>Dikarya</taxon>
        <taxon>Ascomycota</taxon>
        <taxon>Pezizomycotina</taxon>
        <taxon>Dothideomycetes</taxon>
        <taxon>Dothideomycetidae</taxon>
        <taxon>Mycosphaerellales</taxon>
        <taxon>Teratosphaeriaceae</taxon>
        <taxon>Friedmanniomyces</taxon>
    </lineage>
</organism>
<feature type="region of interest" description="Disordered" evidence="8">
    <location>
        <begin position="519"/>
        <end position="642"/>
    </location>
</feature>
<feature type="compositionally biased region" description="Basic and acidic residues" evidence="8">
    <location>
        <begin position="1129"/>
        <end position="1138"/>
    </location>
</feature>
<feature type="compositionally biased region" description="Basic and acidic residues" evidence="8">
    <location>
        <begin position="1057"/>
        <end position="1074"/>
    </location>
</feature>
<feature type="region of interest" description="Disordered" evidence="8">
    <location>
        <begin position="206"/>
        <end position="227"/>
    </location>
</feature>
<evidence type="ECO:0000313" key="11">
    <source>
        <dbReference type="Proteomes" id="UP000309340"/>
    </source>
</evidence>
<evidence type="ECO:0000256" key="3">
    <source>
        <dbReference type="ARBA" id="ARBA00022737"/>
    </source>
</evidence>
<dbReference type="GO" id="GO:0000122">
    <property type="term" value="P:negative regulation of transcription by RNA polymerase II"/>
    <property type="evidence" value="ECO:0007669"/>
    <property type="project" value="TreeGrafter"/>
</dbReference>
<dbReference type="GO" id="GO:0010628">
    <property type="term" value="P:positive regulation of gene expression"/>
    <property type="evidence" value="ECO:0007669"/>
    <property type="project" value="UniProtKB-ARBA"/>
</dbReference>
<reference evidence="10 11" key="1">
    <citation type="submission" date="2017-03" db="EMBL/GenBank/DDBJ databases">
        <title>Genomes of endolithic fungi from Antarctica.</title>
        <authorList>
            <person name="Coleine C."/>
            <person name="Masonjones S."/>
            <person name="Stajich J.E."/>
        </authorList>
    </citation>
    <scope>NUCLEOTIDE SEQUENCE [LARGE SCALE GENOMIC DNA]</scope>
    <source>
        <strain evidence="10 11">CCFEE 5184</strain>
    </source>
</reference>
<dbReference type="SMART" id="SM00761">
    <property type="entry name" value="HDAC_interact"/>
    <property type="match status" value="1"/>
</dbReference>
<evidence type="ECO:0000313" key="10">
    <source>
        <dbReference type="EMBL" id="TKA70936.1"/>
    </source>
</evidence>
<gene>
    <name evidence="10" type="ORF">B0A55_06126</name>
</gene>
<evidence type="ECO:0000256" key="4">
    <source>
        <dbReference type="ARBA" id="ARBA00023015"/>
    </source>
</evidence>
<dbReference type="STRING" id="329884.A0A4U0X6A0"/>
<feature type="compositionally biased region" description="Low complexity" evidence="8">
    <location>
        <begin position="125"/>
        <end position="137"/>
    </location>
</feature>
<keyword evidence="4" id="KW-0805">Transcription regulation</keyword>
<keyword evidence="3" id="KW-0677">Repeat</keyword>
<evidence type="ECO:0000256" key="1">
    <source>
        <dbReference type="ARBA" id="ARBA00004123"/>
    </source>
</evidence>
<dbReference type="FunFam" id="1.20.1160.11:FF:000001">
    <property type="entry name" value="Paired amphipathic helix protein Sin3"/>
    <property type="match status" value="1"/>
</dbReference>
<comment type="subcellular location">
    <subcellularLocation>
        <location evidence="1 7">Nucleus</location>
    </subcellularLocation>
</comment>
<dbReference type="InterPro" id="IPR013194">
    <property type="entry name" value="HDAC_interact_dom"/>
</dbReference>
<keyword evidence="2" id="KW-0678">Repressor</keyword>
<dbReference type="Gene3D" id="1.20.1160.11">
    <property type="entry name" value="Paired amphipathic helix"/>
    <property type="match status" value="3"/>
</dbReference>
<accession>A0A4U0X6A0</accession>
<dbReference type="GO" id="GO:0003714">
    <property type="term" value="F:transcription corepressor activity"/>
    <property type="evidence" value="ECO:0007669"/>
    <property type="project" value="InterPro"/>
</dbReference>